<protein>
    <recommendedName>
        <fullName evidence="2">DUF287 domain-containing protein</fullName>
    </recommendedName>
</protein>
<feature type="compositionally biased region" description="Acidic residues" evidence="1">
    <location>
        <begin position="1"/>
        <end position="31"/>
    </location>
</feature>
<keyword evidence="4" id="KW-1185">Reference proteome</keyword>
<accession>A0A087FWG8</accession>
<feature type="domain" description="DUF287" evidence="2">
    <location>
        <begin position="70"/>
        <end position="123"/>
    </location>
</feature>
<dbReference type="EMBL" id="KL994143">
    <property type="protein sequence ID" value="KFK21970.1"/>
    <property type="molecule type" value="Genomic_DNA"/>
</dbReference>
<name>A0A087FWG8_ARAAL</name>
<dbReference type="InterPro" id="IPR005048">
    <property type="entry name" value="DUF287"/>
</dbReference>
<evidence type="ECO:0000256" key="1">
    <source>
        <dbReference type="SAM" id="MobiDB-lite"/>
    </source>
</evidence>
<evidence type="ECO:0000259" key="2">
    <source>
        <dbReference type="Pfam" id="PF03384"/>
    </source>
</evidence>
<proteinExistence type="predicted"/>
<dbReference type="Pfam" id="PF03384">
    <property type="entry name" value="DUF287"/>
    <property type="match status" value="1"/>
</dbReference>
<evidence type="ECO:0000313" key="4">
    <source>
        <dbReference type="Proteomes" id="UP000029120"/>
    </source>
</evidence>
<dbReference type="AlphaFoldDB" id="A0A087FWG8"/>
<reference evidence="4" key="1">
    <citation type="journal article" date="2015" name="Nat. Plants">
        <title>Genome expansion of Arabis alpina linked with retrotransposition and reduced symmetric DNA methylation.</title>
        <authorList>
            <person name="Willing E.M."/>
            <person name="Rawat V."/>
            <person name="Mandakova T."/>
            <person name="Maumus F."/>
            <person name="James G.V."/>
            <person name="Nordstroem K.J."/>
            <person name="Becker C."/>
            <person name="Warthmann N."/>
            <person name="Chica C."/>
            <person name="Szarzynska B."/>
            <person name="Zytnicki M."/>
            <person name="Albani M.C."/>
            <person name="Kiefer C."/>
            <person name="Bergonzi S."/>
            <person name="Castaings L."/>
            <person name="Mateos J.L."/>
            <person name="Berns M.C."/>
            <person name="Bujdoso N."/>
            <person name="Piofczyk T."/>
            <person name="de Lorenzo L."/>
            <person name="Barrero-Sicilia C."/>
            <person name="Mateos I."/>
            <person name="Piednoel M."/>
            <person name="Hagmann J."/>
            <person name="Chen-Min-Tao R."/>
            <person name="Iglesias-Fernandez R."/>
            <person name="Schuster S.C."/>
            <person name="Alonso-Blanco C."/>
            <person name="Roudier F."/>
            <person name="Carbonero P."/>
            <person name="Paz-Ares J."/>
            <person name="Davis S.J."/>
            <person name="Pecinka A."/>
            <person name="Quesneville H."/>
            <person name="Colot V."/>
            <person name="Lysak M.A."/>
            <person name="Weigel D."/>
            <person name="Coupland G."/>
            <person name="Schneeberger K."/>
        </authorList>
    </citation>
    <scope>NUCLEOTIDE SEQUENCE [LARGE SCALE GENOMIC DNA]</scope>
    <source>
        <strain evidence="4">cv. Pajares</strain>
    </source>
</reference>
<sequence>MEEVDEDGDREEEADEAEDGGSGSGEEEEADKAEGGGSGNREEEEADEAEGGGSGNGDEQESNRAVDEDIHTIIAPTSDEIHLLEEIMGGHGLVEEDHCDVVVDGWMRSLEIEKKKIWFEKLYNADVDGRKMVHEVIVVKKKGRGKEKVDEQNVHVMELVEGGLKEFCEKMTTL</sequence>
<organism evidence="3 4">
    <name type="scientific">Arabis alpina</name>
    <name type="common">Alpine rock-cress</name>
    <dbReference type="NCBI Taxonomy" id="50452"/>
    <lineage>
        <taxon>Eukaryota</taxon>
        <taxon>Viridiplantae</taxon>
        <taxon>Streptophyta</taxon>
        <taxon>Embryophyta</taxon>
        <taxon>Tracheophyta</taxon>
        <taxon>Spermatophyta</taxon>
        <taxon>Magnoliopsida</taxon>
        <taxon>eudicotyledons</taxon>
        <taxon>Gunneridae</taxon>
        <taxon>Pentapetalae</taxon>
        <taxon>rosids</taxon>
        <taxon>malvids</taxon>
        <taxon>Brassicales</taxon>
        <taxon>Brassicaceae</taxon>
        <taxon>Arabideae</taxon>
        <taxon>Arabis</taxon>
    </lineage>
</organism>
<gene>
    <name evidence="3" type="ORF">AALP_AAs73735U000500</name>
</gene>
<feature type="region of interest" description="Disordered" evidence="1">
    <location>
        <begin position="1"/>
        <end position="65"/>
    </location>
</feature>
<dbReference type="Gramene" id="KFK21970">
    <property type="protein sequence ID" value="KFK21970"/>
    <property type="gene ID" value="AALP_AAs73735U000500"/>
</dbReference>
<dbReference type="Proteomes" id="UP000029120">
    <property type="component" value="Unassembled WGS sequence"/>
</dbReference>
<evidence type="ECO:0000313" key="3">
    <source>
        <dbReference type="EMBL" id="KFK21970.1"/>
    </source>
</evidence>